<evidence type="ECO:0000313" key="2">
    <source>
        <dbReference type="Proteomes" id="UP000322244"/>
    </source>
</evidence>
<keyword evidence="2" id="KW-1185">Reference proteome</keyword>
<dbReference type="Pfam" id="PF12079">
    <property type="entry name" value="DUF3558"/>
    <property type="match status" value="1"/>
</dbReference>
<gene>
    <name evidence="1" type="ORF">FOY51_08980</name>
</gene>
<dbReference type="Proteomes" id="UP000322244">
    <property type="component" value="Unassembled WGS sequence"/>
</dbReference>
<comment type="caution">
    <text evidence="1">The sequence shown here is derived from an EMBL/GenBank/DDBJ whole genome shotgun (WGS) entry which is preliminary data.</text>
</comment>
<dbReference type="AlphaFoldDB" id="A0A5A7SH46"/>
<organism evidence="1 2">
    <name type="scientific">Antrihabitans cavernicola</name>
    <dbReference type="NCBI Taxonomy" id="2495913"/>
    <lineage>
        <taxon>Bacteria</taxon>
        <taxon>Bacillati</taxon>
        <taxon>Actinomycetota</taxon>
        <taxon>Actinomycetes</taxon>
        <taxon>Mycobacteriales</taxon>
        <taxon>Nocardiaceae</taxon>
        <taxon>Antrihabitans</taxon>
    </lineage>
</organism>
<proteinExistence type="predicted"/>
<reference evidence="1 2" key="1">
    <citation type="submission" date="2019-07" db="EMBL/GenBank/DDBJ databases">
        <title>Rhodococcus cavernicolus sp. nov., isolated from a cave.</title>
        <authorList>
            <person name="Lee S.D."/>
        </authorList>
    </citation>
    <scope>NUCLEOTIDE SEQUENCE [LARGE SCALE GENOMIC DNA]</scope>
    <source>
        <strain evidence="1 2">C1-24</strain>
    </source>
</reference>
<dbReference type="InterPro" id="IPR024520">
    <property type="entry name" value="DUF3558"/>
</dbReference>
<protein>
    <submittedName>
        <fullName evidence="1">DUF3558 domain-containing protein</fullName>
    </submittedName>
</protein>
<dbReference type="PROSITE" id="PS51257">
    <property type="entry name" value="PROKAR_LIPOPROTEIN"/>
    <property type="match status" value="1"/>
</dbReference>
<name>A0A5A7SH46_9NOCA</name>
<dbReference type="OrthoDB" id="4732657at2"/>
<dbReference type="RefSeq" id="WP_149429867.1">
    <property type="nucleotide sequence ID" value="NZ_VLNY01000003.1"/>
</dbReference>
<sequence>MNSRTFRALTSVTAVSAIALVLGGCGSDDSSSGSGASAAAPAAPSGGAKAEGKPIDACALLSPDEIAPIIGVRVDGRSGSTDPSAPVCTWENPTTYTSVTVTIGSTGTAPNNTLPPVPQGFDARPGPDGIRFPMSGMAEFAAADRVNNVQVAVPSMPADQAESTAVDFAKKVSAALDR</sequence>
<dbReference type="EMBL" id="VLNY01000003">
    <property type="protein sequence ID" value="KAA0023521.1"/>
    <property type="molecule type" value="Genomic_DNA"/>
</dbReference>
<evidence type="ECO:0000313" key="1">
    <source>
        <dbReference type="EMBL" id="KAA0023521.1"/>
    </source>
</evidence>
<accession>A0A5A7SH46</accession>